<dbReference type="AlphaFoldDB" id="M1LTM7"/>
<comment type="similarity">
    <text evidence="1">Belongs to the LptD family.</text>
</comment>
<comment type="caution">
    <text evidence="1">Lacks conserved residue(s) required for the propagation of feature annotation.</text>
</comment>
<feature type="domain" description="LptD C-terminal" evidence="2">
    <location>
        <begin position="297"/>
        <end position="672"/>
    </location>
</feature>
<dbReference type="STRING" id="1208919.CDSE_0324"/>
<dbReference type="InterPro" id="IPR050218">
    <property type="entry name" value="LptD"/>
</dbReference>
<reference evidence="3 4" key="1">
    <citation type="journal article" date="2013" name="Genome Biol. Evol.">
        <title>Genome evolution and phylogenomic analysis of candidatus kinetoplastibacterium, the betaproteobacterial endosymbionts of strigomonas and angomonas.</title>
        <authorList>
            <person name="Alves J.M."/>
            <person name="Serrano M.G."/>
            <person name="Maia da Silva F."/>
            <person name="Voegtly L.J."/>
            <person name="Matveyev A.V."/>
            <person name="Teixeira M.M."/>
            <person name="Camargo E.P."/>
            <person name="Buck G.A."/>
        </authorList>
    </citation>
    <scope>NUCLEOTIDE SEQUENCE [LARGE SCALE GENOMIC DNA]</scope>
    <source>
        <strain evidence="3 4">TCC079E</strain>
    </source>
</reference>
<dbReference type="PANTHER" id="PTHR30189">
    <property type="entry name" value="LPS-ASSEMBLY PROTEIN"/>
    <property type="match status" value="1"/>
</dbReference>
<protein>
    <recommendedName>
        <fullName evidence="1">LPS-assembly protein LptD</fullName>
    </recommendedName>
</protein>
<comment type="subunit">
    <text evidence="1">Component of the lipopolysaccharide transport and assembly complex. Interacts with LptE and LptA.</text>
</comment>
<evidence type="ECO:0000313" key="3">
    <source>
        <dbReference type="EMBL" id="AGF46664.1"/>
    </source>
</evidence>
<dbReference type="HAMAP" id="MF_01411">
    <property type="entry name" value="LPS_assembly_LptD"/>
    <property type="match status" value="1"/>
</dbReference>
<dbReference type="InterPro" id="IPR020889">
    <property type="entry name" value="LipoPS_assembly_LptD"/>
</dbReference>
<name>M1LTM7_9PROT</name>
<dbReference type="Proteomes" id="UP000011547">
    <property type="component" value="Chromosome"/>
</dbReference>
<keyword evidence="1" id="KW-0732">Signal</keyword>
<keyword evidence="1" id="KW-0472">Membrane</keyword>
<keyword evidence="4" id="KW-1185">Reference proteome</keyword>
<dbReference type="OrthoDB" id="9760225at2"/>
<dbReference type="eggNOG" id="COG1452">
    <property type="taxonomic scope" value="Bacteria"/>
</dbReference>
<dbReference type="GO" id="GO:0043165">
    <property type="term" value="P:Gram-negative-bacterium-type cell outer membrane assembly"/>
    <property type="evidence" value="ECO:0007669"/>
    <property type="project" value="UniProtKB-UniRule"/>
</dbReference>
<dbReference type="HOGENOM" id="CLU_009039_0_0_4"/>
<comment type="function">
    <text evidence="1">Together with LptE, is involved in the assembly of lipopolysaccharide (LPS) at the surface of the outer membrane.</text>
</comment>
<dbReference type="KEGG" id="kde:CDSE_0324"/>
<evidence type="ECO:0000256" key="1">
    <source>
        <dbReference type="HAMAP-Rule" id="MF_01411"/>
    </source>
</evidence>
<dbReference type="GO" id="GO:1990351">
    <property type="term" value="C:transporter complex"/>
    <property type="evidence" value="ECO:0007669"/>
    <property type="project" value="TreeGrafter"/>
</dbReference>
<sequence>MFNFQNLIKLILILFLFLAKESLAILQNDISFHNHSLNHQHIDLSNIIYLNKFNPQQKEATSIFEADYINIDKENILLNSNAKISNSDALLKGNLIKYNRKKGDIFIDGQSVFKSRDNIIYGKNLQYNIYNYIGNVKEAKCFIGNNLSYAEADNIDILSNSKIRLSKFTYTGCLCSNKSWYIKANSLLLDFDKNEGKAKNSYLYFYGIPIMIFPYLTFPVKNKSKSGFLIPTCGISSTNGLDIGLPYYINIANNYDMTITPRILSSVGVLFENEFRYLQRDMSGYLISSYLYNNSDHNRWFYKWENQLFITKNISLDINISRVSDNSYFRDFTSILSQNEAIYLPEMCKLMWFNSELRGFIQYYKYRVLSNKDSNISLFFDRSPEFVFEGSLYKSNYFNVGVYSNFVNLISKKKDFNSLNSAKRLQLYPFISCQINHPAYYIKSKLGLHTSRYIVNYHGSSRHNILSRTIPLYSLDSKVCFNKDITLFGNKDIRQLIEPRLFYLYVPYKYQDDIPCLDTSLSSLCINQLFDENLYNGGWDRIANANHIAFSLSTSFIDKFVGVEKFSISAAKKFIFNTRKVYLFNEKVDLKRDSDFLLSIKSSLNNYIFFEGTTNYNYCDNKCSNLLMSLRYSPEEFNNLYISYKHQIEYSNESVRNSELNNDNITIALQLPLYNSFYGIGRLDCSVLYKKDINSNLSACHPKIVQSILGFEYKKDNCWIGRIIFRRHSISSTRENNALFFQIEFNGLGSLGIDPIGFLTKSIPGYNPVMMRPLENHEMCL</sequence>
<organism evidence="3 4">
    <name type="scientific">Candidatus Kinetoplastidibacterium desouzai TCC079E</name>
    <dbReference type="NCBI Taxonomy" id="1208919"/>
    <lineage>
        <taxon>Bacteria</taxon>
        <taxon>Pseudomonadati</taxon>
        <taxon>Pseudomonadota</taxon>
        <taxon>Betaproteobacteria</taxon>
        <taxon>Candidatus Kinetoplastidibacterium</taxon>
    </lineage>
</organism>
<dbReference type="PANTHER" id="PTHR30189:SF1">
    <property type="entry name" value="LPS-ASSEMBLY PROTEIN LPTD"/>
    <property type="match status" value="1"/>
</dbReference>
<gene>
    <name evidence="1" type="primary">lptD</name>
    <name evidence="3" type="ORF">CDSE_0324</name>
</gene>
<dbReference type="GO" id="GO:0015920">
    <property type="term" value="P:lipopolysaccharide transport"/>
    <property type="evidence" value="ECO:0007669"/>
    <property type="project" value="InterPro"/>
</dbReference>
<dbReference type="InterPro" id="IPR007543">
    <property type="entry name" value="LptD_C"/>
</dbReference>
<evidence type="ECO:0000259" key="2">
    <source>
        <dbReference type="Pfam" id="PF04453"/>
    </source>
</evidence>
<keyword evidence="1" id="KW-0998">Cell outer membrane</keyword>
<dbReference type="EMBL" id="CP003803">
    <property type="protein sequence ID" value="AGF46664.1"/>
    <property type="molecule type" value="Genomic_DNA"/>
</dbReference>
<dbReference type="GO" id="GO:0009279">
    <property type="term" value="C:cell outer membrane"/>
    <property type="evidence" value="ECO:0007669"/>
    <property type="project" value="UniProtKB-SubCell"/>
</dbReference>
<dbReference type="PATRIC" id="fig|1208919.3.peg.101"/>
<proteinExistence type="inferred from homology"/>
<accession>M1LTM7</accession>
<dbReference type="Pfam" id="PF04453">
    <property type="entry name" value="LptD"/>
    <property type="match status" value="1"/>
</dbReference>
<comment type="subcellular location">
    <subcellularLocation>
        <location evidence="1">Cell outer membrane</location>
    </subcellularLocation>
</comment>
<evidence type="ECO:0000313" key="4">
    <source>
        <dbReference type="Proteomes" id="UP000011547"/>
    </source>
</evidence>
<dbReference type="RefSeq" id="WP_015396075.1">
    <property type="nucleotide sequence ID" value="NC_020294.1"/>
</dbReference>